<evidence type="ECO:0000256" key="1">
    <source>
        <dbReference type="ARBA" id="ARBA00022741"/>
    </source>
</evidence>
<keyword evidence="1" id="KW-0547">Nucleotide-binding</keyword>
<dbReference type="GO" id="GO:0051301">
    <property type="term" value="P:cell division"/>
    <property type="evidence" value="ECO:0007669"/>
    <property type="project" value="UniProtKB-KW"/>
</dbReference>
<comment type="caution">
    <text evidence="3">The sequence shown here is derived from an EMBL/GenBank/DDBJ whole genome shotgun (WGS) entry which is preliminary data.</text>
</comment>
<dbReference type="AlphaFoldDB" id="A0A839QRC7"/>
<dbReference type="GO" id="GO:0032153">
    <property type="term" value="C:cell division site"/>
    <property type="evidence" value="ECO:0007669"/>
    <property type="project" value="TreeGrafter"/>
</dbReference>
<sequence>MAELLQSPAGSSFGFGRRQPTDVIRATVTQRAEGEAMVLDTEQLAALDALANSTLWALGQGHRQDPAGRHLYLWGPPGRGKTWLLGAYFDALPTERKKRMHFHEFFRELHARARDASRAALERLDAGPPSAGPGVIPATGAARAETRSSAIATAIDSLLGDLDVICFDEFHCNDPGDAMLLSRTLKRIFEHRILLVTTSNYSPDQLLPDEYFHHLIEPTIDLINTQMSVLQVAGGTDYRTLAKASDERSGYATGSIIPAGDTGRMIELGLEIPASHEAVTIKPTTKPIAAKRAADGRFWASFEELCEGPTATLDYLAMVEDYTHWVIDGVPAGDAMSPFGLRRFGNVIDVLYDKDLRLDLVVDGELEPALTLLPPADAARLRSRLAALASRLPSVGR</sequence>
<keyword evidence="4" id="KW-1185">Reference proteome</keyword>
<organism evidence="3 4">
    <name type="scientific">Paeniglutamicibacter cryotolerans</name>
    <dbReference type="NCBI Taxonomy" id="670079"/>
    <lineage>
        <taxon>Bacteria</taxon>
        <taxon>Bacillati</taxon>
        <taxon>Actinomycetota</taxon>
        <taxon>Actinomycetes</taxon>
        <taxon>Micrococcales</taxon>
        <taxon>Micrococcaceae</taxon>
        <taxon>Paeniglutamicibacter</taxon>
    </lineage>
</organism>
<dbReference type="EMBL" id="JACHVS010000002">
    <property type="protein sequence ID" value="MBB2997225.1"/>
    <property type="molecule type" value="Genomic_DNA"/>
</dbReference>
<evidence type="ECO:0000313" key="4">
    <source>
        <dbReference type="Proteomes" id="UP000523000"/>
    </source>
</evidence>
<dbReference type="GO" id="GO:0005524">
    <property type="term" value="F:ATP binding"/>
    <property type="evidence" value="ECO:0007669"/>
    <property type="project" value="UniProtKB-KW"/>
</dbReference>
<dbReference type="PANTHER" id="PTHR12169:SF6">
    <property type="entry name" value="AFG1-LIKE ATPASE"/>
    <property type="match status" value="1"/>
</dbReference>
<accession>A0A839QRC7</accession>
<keyword evidence="2" id="KW-0067">ATP-binding</keyword>
<evidence type="ECO:0000313" key="3">
    <source>
        <dbReference type="EMBL" id="MBB2997225.1"/>
    </source>
</evidence>
<evidence type="ECO:0000256" key="2">
    <source>
        <dbReference type="ARBA" id="ARBA00022840"/>
    </source>
</evidence>
<name>A0A839QRC7_9MICC</name>
<gene>
    <name evidence="3" type="ORF">E9229_003472</name>
</gene>
<dbReference type="Gene3D" id="3.40.50.300">
    <property type="entry name" value="P-loop containing nucleotide triphosphate hydrolases"/>
    <property type="match status" value="1"/>
</dbReference>
<dbReference type="PANTHER" id="PTHR12169">
    <property type="entry name" value="ATPASE N2B"/>
    <property type="match status" value="1"/>
</dbReference>
<dbReference type="Pfam" id="PF03969">
    <property type="entry name" value="AFG1_ATPase"/>
    <property type="match status" value="1"/>
</dbReference>
<protein>
    <submittedName>
        <fullName evidence="3">Cell division protein ZapE</fullName>
    </submittedName>
</protein>
<dbReference type="GO" id="GO:0016887">
    <property type="term" value="F:ATP hydrolysis activity"/>
    <property type="evidence" value="ECO:0007669"/>
    <property type="project" value="InterPro"/>
</dbReference>
<dbReference type="SUPFAM" id="SSF52540">
    <property type="entry name" value="P-loop containing nucleoside triphosphate hydrolases"/>
    <property type="match status" value="1"/>
</dbReference>
<keyword evidence="3" id="KW-0131">Cell cycle</keyword>
<dbReference type="InterPro" id="IPR027417">
    <property type="entry name" value="P-loop_NTPase"/>
</dbReference>
<dbReference type="Proteomes" id="UP000523000">
    <property type="component" value="Unassembled WGS sequence"/>
</dbReference>
<dbReference type="NCBIfam" id="NF040713">
    <property type="entry name" value="ZapE"/>
    <property type="match status" value="1"/>
</dbReference>
<proteinExistence type="predicted"/>
<reference evidence="3 4" key="1">
    <citation type="submission" date="2020-08" db="EMBL/GenBank/DDBJ databases">
        <title>Sequencing the genomes of 1000 actinobacteria strains.</title>
        <authorList>
            <person name="Klenk H.-P."/>
        </authorList>
    </citation>
    <scope>NUCLEOTIDE SEQUENCE [LARGE SCALE GENOMIC DNA]</scope>
    <source>
        <strain evidence="3 4">DSM 22826</strain>
    </source>
</reference>
<dbReference type="GO" id="GO:0005737">
    <property type="term" value="C:cytoplasm"/>
    <property type="evidence" value="ECO:0007669"/>
    <property type="project" value="TreeGrafter"/>
</dbReference>
<keyword evidence="3" id="KW-0132">Cell division</keyword>
<dbReference type="InterPro" id="IPR005654">
    <property type="entry name" value="ATPase_AFG1-like"/>
</dbReference>